<organism evidence="1">
    <name type="scientific">Micromonas pusilla</name>
    <name type="common">Picoplanktonic green alga</name>
    <name type="synonym">Chromulina pusilla</name>
    <dbReference type="NCBI Taxonomy" id="38833"/>
    <lineage>
        <taxon>Eukaryota</taxon>
        <taxon>Viridiplantae</taxon>
        <taxon>Chlorophyta</taxon>
        <taxon>Mamiellophyceae</taxon>
        <taxon>Mamiellales</taxon>
        <taxon>Mamiellaceae</taxon>
        <taxon>Micromonas</taxon>
    </lineage>
</organism>
<evidence type="ECO:0000313" key="1">
    <source>
        <dbReference type="EMBL" id="CAD8242160.1"/>
    </source>
</evidence>
<proteinExistence type="predicted"/>
<sequence length="127" mass="14304">MFAGEENWGLSAGIGFAMLSFVAELGSPTRYTREELRTLEAQYEDFRAFADARLRRAGRCHVTEISSAFRRAHAEYADVDVLSESDLRTMILNWYPNAERTSGGYYKNVSLAEIPGRTKTTVKELGL</sequence>
<dbReference type="EMBL" id="HBDY01010767">
    <property type="protein sequence ID" value="CAD8242160.1"/>
    <property type="molecule type" value="Transcribed_RNA"/>
</dbReference>
<protein>
    <submittedName>
        <fullName evidence="1">Uncharacterized protein</fullName>
    </submittedName>
</protein>
<accession>A0A7R9TQR5</accession>
<name>A0A7R9TQR5_MICPS</name>
<dbReference type="AlphaFoldDB" id="A0A7R9TQR5"/>
<reference evidence="1" key="1">
    <citation type="submission" date="2021-01" db="EMBL/GenBank/DDBJ databases">
        <authorList>
            <person name="Corre E."/>
            <person name="Pelletier E."/>
            <person name="Niang G."/>
            <person name="Scheremetjew M."/>
            <person name="Finn R."/>
            <person name="Kale V."/>
            <person name="Holt S."/>
            <person name="Cochrane G."/>
            <person name="Meng A."/>
            <person name="Brown T."/>
            <person name="Cohen L."/>
        </authorList>
    </citation>
    <scope>NUCLEOTIDE SEQUENCE</scope>
    <source>
        <strain evidence="1">RCC1614</strain>
    </source>
</reference>
<gene>
    <name evidence="1" type="ORF">MPUS1402_LOCUS8110</name>
</gene>